<keyword evidence="2" id="KW-1185">Reference proteome</keyword>
<dbReference type="Proteomes" id="UP000027725">
    <property type="component" value="Unassembled WGS sequence"/>
</dbReference>
<gene>
    <name evidence="1" type="ORF">DL1_08475</name>
</gene>
<dbReference type="STRING" id="1185766.SAMN05216224_10692"/>
<name>A0A074U2E9_9RHOB</name>
<accession>A0A074U2E9</accession>
<evidence type="ECO:0000313" key="1">
    <source>
        <dbReference type="EMBL" id="KEP68812.1"/>
    </source>
</evidence>
<evidence type="ECO:0000313" key="2">
    <source>
        <dbReference type="Proteomes" id="UP000027725"/>
    </source>
</evidence>
<dbReference type="OrthoDB" id="7852145at2"/>
<comment type="caution">
    <text evidence="1">The sequence shown here is derived from an EMBL/GenBank/DDBJ whole genome shotgun (WGS) entry which is preliminary data.</text>
</comment>
<sequence>MPTISLAEFIPLVRPQCTQASTPLILQSLRLAAIDFCERTRCWRYVTQVDLTEQGGEVACPEYATIYQFEVATCNGEIDLVPVQYSSFDAKDLAQTDSPPRYITQVSPDTITVIPFQPCKLDLSLFLTPRNDNTMSIGIASMTPEHKGDVVPDFLFIKHGSAIAHGALERLFSMPNQPFTQLKLAGYHAGKFERACDTNFSGNIRGQQRARPRTRYIGF</sequence>
<dbReference type="EMBL" id="JHEH01000023">
    <property type="protein sequence ID" value="KEP68812.1"/>
    <property type="molecule type" value="Genomic_DNA"/>
</dbReference>
<proteinExistence type="predicted"/>
<reference evidence="1 2" key="1">
    <citation type="submission" date="2014-03" db="EMBL/GenBank/DDBJ databases">
        <title>The draft genome sequence of Thioclava dalianensis DLFJ1-1.</title>
        <authorList>
            <person name="Lai Q."/>
            <person name="Shao Z."/>
        </authorList>
    </citation>
    <scope>NUCLEOTIDE SEQUENCE [LARGE SCALE GENOMIC DNA]</scope>
    <source>
        <strain evidence="1 2">DLFJ1-1</strain>
    </source>
</reference>
<dbReference type="AlphaFoldDB" id="A0A074U2E9"/>
<protein>
    <submittedName>
        <fullName evidence="1">Uncharacterized protein</fullName>
    </submittedName>
</protein>
<organism evidence="1 2">
    <name type="scientific">Thioclava dalianensis</name>
    <dbReference type="NCBI Taxonomy" id="1185766"/>
    <lineage>
        <taxon>Bacteria</taxon>
        <taxon>Pseudomonadati</taxon>
        <taxon>Pseudomonadota</taxon>
        <taxon>Alphaproteobacteria</taxon>
        <taxon>Rhodobacterales</taxon>
        <taxon>Paracoccaceae</taxon>
        <taxon>Thioclava</taxon>
    </lineage>
</organism>
<dbReference type="RefSeq" id="WP_038067956.1">
    <property type="nucleotide sequence ID" value="NZ_FOVB01000006.1"/>
</dbReference>
<dbReference type="eggNOG" id="ENOG5033IPZ">
    <property type="taxonomic scope" value="Bacteria"/>
</dbReference>